<dbReference type="Proteomes" id="UP000606974">
    <property type="component" value="Unassembled WGS sequence"/>
</dbReference>
<gene>
    <name evidence="2" type="ORF">GJ744_011890</name>
</gene>
<keyword evidence="3" id="KW-1185">Reference proteome</keyword>
<name>A0A8H7AFX6_9EURO</name>
<accession>A0A8H7AFX6</accession>
<feature type="region of interest" description="Disordered" evidence="1">
    <location>
        <begin position="99"/>
        <end position="138"/>
    </location>
</feature>
<feature type="compositionally biased region" description="Polar residues" evidence="1">
    <location>
        <begin position="99"/>
        <end position="113"/>
    </location>
</feature>
<sequence>MSIYSEGTLKIYTSHPIQPTGPSDQPEYCMNQLRSFAMTDTADTFRQGATAFRNARDWTKKQRDKAIRRANERALDSQIGTLATDASFSRAVSFTASAPSQISLNKGSNTTADSPELETSTDELASDYALPAKRSKRN</sequence>
<evidence type="ECO:0000256" key="1">
    <source>
        <dbReference type="SAM" id="MobiDB-lite"/>
    </source>
</evidence>
<evidence type="ECO:0000313" key="2">
    <source>
        <dbReference type="EMBL" id="KAF7506317.1"/>
    </source>
</evidence>
<evidence type="ECO:0000313" key="3">
    <source>
        <dbReference type="Proteomes" id="UP000606974"/>
    </source>
</evidence>
<proteinExistence type="predicted"/>
<feature type="compositionally biased region" description="Acidic residues" evidence="1">
    <location>
        <begin position="115"/>
        <end position="125"/>
    </location>
</feature>
<reference evidence="2" key="1">
    <citation type="submission" date="2020-02" db="EMBL/GenBank/DDBJ databases">
        <authorList>
            <person name="Palmer J.M."/>
        </authorList>
    </citation>
    <scope>NUCLEOTIDE SEQUENCE</scope>
    <source>
        <strain evidence="2">EPUS1.4</strain>
        <tissue evidence="2">Thallus</tissue>
    </source>
</reference>
<dbReference type="AlphaFoldDB" id="A0A8H7AFX6"/>
<organism evidence="2 3">
    <name type="scientific">Endocarpon pusillum</name>
    <dbReference type="NCBI Taxonomy" id="364733"/>
    <lineage>
        <taxon>Eukaryota</taxon>
        <taxon>Fungi</taxon>
        <taxon>Dikarya</taxon>
        <taxon>Ascomycota</taxon>
        <taxon>Pezizomycotina</taxon>
        <taxon>Eurotiomycetes</taxon>
        <taxon>Chaetothyriomycetidae</taxon>
        <taxon>Verrucariales</taxon>
        <taxon>Verrucariaceae</taxon>
        <taxon>Endocarpon</taxon>
    </lineage>
</organism>
<dbReference type="OrthoDB" id="4184638at2759"/>
<comment type="caution">
    <text evidence="2">The sequence shown here is derived from an EMBL/GenBank/DDBJ whole genome shotgun (WGS) entry which is preliminary data.</text>
</comment>
<dbReference type="EMBL" id="JAACFV010000089">
    <property type="protein sequence ID" value="KAF7506317.1"/>
    <property type="molecule type" value="Genomic_DNA"/>
</dbReference>
<protein>
    <submittedName>
        <fullName evidence="2">Uncharacterized protein</fullName>
    </submittedName>
</protein>